<keyword evidence="6 8" id="KW-0326">Glycosidase</keyword>
<dbReference type="EMBL" id="CP050804">
    <property type="protein sequence ID" value="QJC22114.1"/>
    <property type="molecule type" value="Genomic_DNA"/>
</dbReference>
<dbReference type="Pfam" id="PF02836">
    <property type="entry name" value="Glyco_hydro_2_C"/>
    <property type="match status" value="1"/>
</dbReference>
<evidence type="ECO:0000256" key="2">
    <source>
        <dbReference type="ARBA" id="ARBA00007401"/>
    </source>
</evidence>
<dbReference type="PRINTS" id="PR00132">
    <property type="entry name" value="GLHYDRLASE2"/>
</dbReference>
<proteinExistence type="inferred from homology"/>
<evidence type="ECO:0000313" key="10">
    <source>
        <dbReference type="EMBL" id="QJC22114.1"/>
    </source>
</evidence>
<organism evidence="10 11">
    <name type="scientific">Arcanobacterium buesumense</name>
    <dbReference type="NCBI Taxonomy" id="2722751"/>
    <lineage>
        <taxon>Bacteria</taxon>
        <taxon>Bacillati</taxon>
        <taxon>Actinomycetota</taxon>
        <taxon>Actinomycetes</taxon>
        <taxon>Actinomycetales</taxon>
        <taxon>Actinomycetaceae</taxon>
        <taxon>Arcanobacterium</taxon>
    </lineage>
</organism>
<dbReference type="InterPro" id="IPR023232">
    <property type="entry name" value="Glyco_hydro_2_AS"/>
</dbReference>
<keyword evidence="5 8" id="KW-0378">Hydrolase</keyword>
<comment type="similarity">
    <text evidence="2 8">Belongs to the glycosyl hydrolase 2 family.</text>
</comment>
<dbReference type="GO" id="GO:0030246">
    <property type="term" value="F:carbohydrate binding"/>
    <property type="evidence" value="ECO:0007669"/>
    <property type="project" value="InterPro"/>
</dbReference>
<dbReference type="Proteomes" id="UP000502298">
    <property type="component" value="Chromosome"/>
</dbReference>
<dbReference type="InterPro" id="IPR006104">
    <property type="entry name" value="Glyco_hydro_2_N"/>
</dbReference>
<dbReference type="SUPFAM" id="SSF74650">
    <property type="entry name" value="Galactose mutarotase-like"/>
    <property type="match status" value="1"/>
</dbReference>
<dbReference type="GO" id="GO:0004565">
    <property type="term" value="F:beta-galactosidase activity"/>
    <property type="evidence" value="ECO:0007669"/>
    <property type="project" value="UniProtKB-EC"/>
</dbReference>
<dbReference type="Pfam" id="PF02837">
    <property type="entry name" value="Glyco_hydro_2_N"/>
    <property type="match status" value="1"/>
</dbReference>
<keyword evidence="11" id="KW-1185">Reference proteome</keyword>
<dbReference type="AlphaFoldDB" id="A0A6H2EM11"/>
<dbReference type="PROSITE" id="PS00608">
    <property type="entry name" value="GLYCOSYL_HYDROL_F2_2"/>
    <property type="match status" value="1"/>
</dbReference>
<dbReference type="SUPFAM" id="SSF51445">
    <property type="entry name" value="(Trans)glycosidases"/>
    <property type="match status" value="1"/>
</dbReference>
<dbReference type="SUPFAM" id="SSF49785">
    <property type="entry name" value="Galactose-binding domain-like"/>
    <property type="match status" value="1"/>
</dbReference>
<evidence type="ECO:0000259" key="9">
    <source>
        <dbReference type="SMART" id="SM01038"/>
    </source>
</evidence>
<dbReference type="Gene3D" id="2.60.120.260">
    <property type="entry name" value="Galactose-binding domain-like"/>
    <property type="match status" value="1"/>
</dbReference>
<evidence type="ECO:0000256" key="3">
    <source>
        <dbReference type="ARBA" id="ARBA00012756"/>
    </source>
</evidence>
<evidence type="ECO:0000256" key="1">
    <source>
        <dbReference type="ARBA" id="ARBA00001412"/>
    </source>
</evidence>
<dbReference type="GO" id="GO:0009341">
    <property type="term" value="C:beta-galactosidase complex"/>
    <property type="evidence" value="ECO:0007669"/>
    <property type="project" value="InterPro"/>
</dbReference>
<evidence type="ECO:0000313" key="11">
    <source>
        <dbReference type="Proteomes" id="UP000502298"/>
    </source>
</evidence>
<dbReference type="Pfam" id="PF00703">
    <property type="entry name" value="Glyco_hydro_2"/>
    <property type="match status" value="1"/>
</dbReference>
<dbReference type="InterPro" id="IPR017853">
    <property type="entry name" value="GH"/>
</dbReference>
<evidence type="ECO:0000256" key="8">
    <source>
        <dbReference type="RuleBase" id="RU361154"/>
    </source>
</evidence>
<dbReference type="SMART" id="SM01038">
    <property type="entry name" value="Bgal_small_N"/>
    <property type="match status" value="1"/>
</dbReference>
<dbReference type="InterPro" id="IPR050347">
    <property type="entry name" value="Bact_Beta-galactosidase"/>
</dbReference>
<reference evidence="10 11" key="1">
    <citation type="submission" date="2020-03" db="EMBL/GenBank/DDBJ databases">
        <title>Complete genome of Arcanobacterium buesumensis sp. nov. strain 2701.</title>
        <authorList>
            <person name="Borowiak M."/>
            <person name="Alssahen M."/>
            <person name="Laemmler C."/>
            <person name="Malorny B."/>
            <person name="Hassan A."/>
            <person name="Prenger-Berninghoff E."/>
            <person name="Ploetz M."/>
            <person name="Abdulmawjood A."/>
        </authorList>
    </citation>
    <scope>NUCLEOTIDE SEQUENCE [LARGE SCALE GENOMIC DNA]</scope>
    <source>
        <strain evidence="10 11">2701</strain>
    </source>
</reference>
<dbReference type="PROSITE" id="PS00719">
    <property type="entry name" value="GLYCOSYL_HYDROL_F2_1"/>
    <property type="match status" value="1"/>
</dbReference>
<evidence type="ECO:0000256" key="4">
    <source>
        <dbReference type="ARBA" id="ARBA00013303"/>
    </source>
</evidence>
<dbReference type="Gene3D" id="2.70.98.10">
    <property type="match status" value="1"/>
</dbReference>
<dbReference type="InterPro" id="IPR008979">
    <property type="entry name" value="Galactose-bd-like_sf"/>
</dbReference>
<dbReference type="InterPro" id="IPR023230">
    <property type="entry name" value="Glyco_hydro_2_CS"/>
</dbReference>
<dbReference type="PANTHER" id="PTHR46323:SF2">
    <property type="entry name" value="BETA-GALACTOSIDASE"/>
    <property type="match status" value="1"/>
</dbReference>
<dbReference type="Pfam" id="PF02929">
    <property type="entry name" value="Bgal_small_N"/>
    <property type="match status" value="1"/>
</dbReference>
<comment type="catalytic activity">
    <reaction evidence="1 8">
        <text>Hydrolysis of terminal non-reducing beta-D-galactose residues in beta-D-galactosides.</text>
        <dbReference type="EC" id="3.2.1.23"/>
    </reaction>
</comment>
<dbReference type="KEGG" id="arca:HC352_06060"/>
<evidence type="ECO:0000256" key="6">
    <source>
        <dbReference type="ARBA" id="ARBA00023295"/>
    </source>
</evidence>
<dbReference type="InterPro" id="IPR004199">
    <property type="entry name" value="B-gal_small/dom_5"/>
</dbReference>
<dbReference type="Gene3D" id="2.60.40.10">
    <property type="entry name" value="Immunoglobulins"/>
    <property type="match status" value="1"/>
</dbReference>
<dbReference type="PANTHER" id="PTHR46323">
    <property type="entry name" value="BETA-GALACTOSIDASE"/>
    <property type="match status" value="1"/>
</dbReference>
<accession>A0A6H2EM11</accession>
<dbReference type="InterPro" id="IPR011013">
    <property type="entry name" value="Gal_mutarotase_sf_dom"/>
</dbReference>
<dbReference type="InterPro" id="IPR006102">
    <property type="entry name" value="Ig-like_GH2"/>
</dbReference>
<evidence type="ECO:0000256" key="5">
    <source>
        <dbReference type="ARBA" id="ARBA00022801"/>
    </source>
</evidence>
<protein>
    <recommendedName>
        <fullName evidence="4 8">Beta-galactosidase</fullName>
        <ecNumber evidence="3 8">3.2.1.23</ecNumber>
    </recommendedName>
    <alternativeName>
        <fullName evidence="7 8">Lactase</fullName>
    </alternativeName>
</protein>
<dbReference type="Gene3D" id="3.20.20.80">
    <property type="entry name" value="Glycosidases"/>
    <property type="match status" value="1"/>
</dbReference>
<dbReference type="RefSeq" id="WP_168918045.1">
    <property type="nucleotide sequence ID" value="NZ_CP050804.1"/>
</dbReference>
<dbReference type="InterPro" id="IPR006101">
    <property type="entry name" value="Glyco_hydro_2"/>
</dbReference>
<gene>
    <name evidence="10" type="primary">ebgA</name>
    <name evidence="10" type="ORF">HC352_06060</name>
</gene>
<sequence>MKKNNWENNAVISRGTLAPHSYMLSFSTMDQALLRQREEVTDFIDLSGEWNFQLYDNPFRIDDVFLSEIDDQSTTVNIPHMWQFDGFGKLQYTDEGYPFPVDPPFVPSDNPTALYQREIHISEISEGRRYIIRFDGVESYFELYCNGHSIGFSKGSRLSAEFDLTDYLKVGTNLLVVKVSQFSDATYIEDQDMWWASGIFRPVWMYSRPAVHLRDFFISAEMVSENSYRLHLKCDLSQAKGGLKVRWSVFDAGEIVASDVMDADENLSIPLSDVHNWNPEKPYLYLLTLELFDGDCLQEVVSHRFGFRDIRIVDGAILLNGRYFKMHGVNRHDFDSEKGRAVSYDLIRADLQMIKDHNINAVRTAHYPNDPRFYEICDEIGLMVVAETDLESHGFANVGEIERLTNDPEWEVAYVDRIERHVLAQRNHACIVMWSLGNESGFGCNIEAMYNRCKELDPTRPVHYEEDRDAEIVDVVSTMYSRVSQMNDFGMYPHRKPRILCEYGHSMGNGPGGLAEYQNVINKWDHIQGHFVWEWCDHGILARDESGKVFYKYGGDYGDYPNNANFCIDGLVFPWHAPSPGLLEYKYLIAPVKFSVSENKVYVESKQWFEKLPELTICFSVIDEDGSYDVELDCPRLKPREKAELQLELPEKKPNRKLLFRVGAKNMSRQTADTSSVAICQFEWGPVEYLQPQVTVTEDIDVVEKDNKLNISTNGIDYVVDLINGELISMKTSRGEIIEKSPKISFYHSLIDNHVQEFDSIWRPNFIDCLQENTRNVQWSSSPDHVTFQVDSVIAPPSLDFGMRCKYLWRIDADGIATLDISGTPYGSFDQVIPRIGIRMGIKQSLQDIVYFGHGPGENYPDSRAAGWIDNFTTNVDDLYTPYVKPQDCGNRGEILRYELSDGMNYGLRIFAGDTPLNVRALRYSDSQLDEAQHLNELEPEDHIEVNIDPQVLGLGSNSWGSEVLDSYRVYFRSFHHHIIFQPFEGGEK</sequence>
<dbReference type="InterPro" id="IPR014718">
    <property type="entry name" value="GH-type_carb-bd"/>
</dbReference>
<feature type="domain" description="Beta galactosidase small chain/" evidence="9">
    <location>
        <begin position="710"/>
        <end position="982"/>
    </location>
</feature>
<dbReference type="InterPro" id="IPR036156">
    <property type="entry name" value="Beta-gal/glucu_dom_sf"/>
</dbReference>
<dbReference type="InterPro" id="IPR006103">
    <property type="entry name" value="Glyco_hydro_2_cat"/>
</dbReference>
<name>A0A6H2EM11_9ACTO</name>
<dbReference type="SUPFAM" id="SSF49303">
    <property type="entry name" value="beta-Galactosidase/glucuronidase domain"/>
    <property type="match status" value="2"/>
</dbReference>
<dbReference type="InterPro" id="IPR013783">
    <property type="entry name" value="Ig-like_fold"/>
</dbReference>
<dbReference type="EC" id="3.2.1.23" evidence="3 8"/>
<dbReference type="GO" id="GO:0005990">
    <property type="term" value="P:lactose catabolic process"/>
    <property type="evidence" value="ECO:0007669"/>
    <property type="project" value="TreeGrafter"/>
</dbReference>
<evidence type="ECO:0000256" key="7">
    <source>
        <dbReference type="ARBA" id="ARBA00032230"/>
    </source>
</evidence>